<dbReference type="EMBL" id="JANRMS010005987">
    <property type="protein sequence ID" value="KAJ3500173.1"/>
    <property type="molecule type" value="Genomic_DNA"/>
</dbReference>
<proteinExistence type="predicted"/>
<evidence type="ECO:0000313" key="2">
    <source>
        <dbReference type="Proteomes" id="UP001148629"/>
    </source>
</evidence>
<name>A0ACC1RAK9_9HYPO</name>
<accession>A0ACC1RAK9</accession>
<evidence type="ECO:0000313" key="1">
    <source>
        <dbReference type="EMBL" id="KAJ3500173.1"/>
    </source>
</evidence>
<protein>
    <submittedName>
        <fullName evidence="1">Uncharacterized protein</fullName>
    </submittedName>
</protein>
<organism evidence="1 2">
    <name type="scientific">Fusarium decemcellulare</name>
    <dbReference type="NCBI Taxonomy" id="57161"/>
    <lineage>
        <taxon>Eukaryota</taxon>
        <taxon>Fungi</taxon>
        <taxon>Dikarya</taxon>
        <taxon>Ascomycota</taxon>
        <taxon>Pezizomycotina</taxon>
        <taxon>Sordariomycetes</taxon>
        <taxon>Hypocreomycetidae</taxon>
        <taxon>Hypocreales</taxon>
        <taxon>Nectriaceae</taxon>
        <taxon>Fusarium</taxon>
        <taxon>Fusarium decemcellulare species complex</taxon>
    </lineage>
</organism>
<dbReference type="Proteomes" id="UP001148629">
    <property type="component" value="Unassembled WGS sequence"/>
</dbReference>
<comment type="caution">
    <text evidence="1">The sequence shown here is derived from an EMBL/GenBank/DDBJ whole genome shotgun (WGS) entry which is preliminary data.</text>
</comment>
<sequence>MQLLNRQVGAVDFAPLKPRFLEVYSASKTYLPASEGLPPLLNYVRRTLDETDPRKVLPIIPRDLEHLASNDLQAGYDSMKANKLDSGLELFRGILHTILVNAVSSADEVAEAKKLIASASEYAVAMDIELSRRKLGSAEVVAKDPEKLQRSLELSAYFTIPKIEVPHRQLALLSAMQLAMRNKNYNSALSFANRIIANGGATKIVENAKKTKAQCERNPHDAVEIEFDQFAEFDICAASHTPIYSGTAFEECAFDGSKYHTKYKGTVCRVCAVCEIGKHGSGLKLFA</sequence>
<keyword evidence="2" id="KW-1185">Reference proteome</keyword>
<gene>
    <name evidence="1" type="ORF">NM208_g17209</name>
</gene>
<reference evidence="1" key="1">
    <citation type="submission" date="2022-08" db="EMBL/GenBank/DDBJ databases">
        <title>Genome Sequence of Fusarium decemcellulare.</title>
        <authorList>
            <person name="Buettner E."/>
        </authorList>
    </citation>
    <scope>NUCLEOTIDE SEQUENCE</scope>
    <source>
        <strain evidence="1">Babe19</strain>
    </source>
</reference>